<proteinExistence type="predicted"/>
<organism evidence="2 3">
    <name type="scientific">Providencia rustigianii</name>
    <dbReference type="NCBI Taxonomy" id="158850"/>
    <lineage>
        <taxon>Bacteria</taxon>
        <taxon>Pseudomonadati</taxon>
        <taxon>Pseudomonadota</taxon>
        <taxon>Gammaproteobacteria</taxon>
        <taxon>Enterobacterales</taxon>
        <taxon>Morganellaceae</taxon>
        <taxon>Providencia</taxon>
    </lineage>
</organism>
<dbReference type="Proteomes" id="UP000255129">
    <property type="component" value="Unassembled WGS sequence"/>
</dbReference>
<dbReference type="InterPro" id="IPR003314">
    <property type="entry name" value="Mu-type_HTH"/>
</dbReference>
<evidence type="ECO:0000313" key="3">
    <source>
        <dbReference type="Proteomes" id="UP000255129"/>
    </source>
</evidence>
<dbReference type="Gene3D" id="1.10.10.10">
    <property type="entry name" value="Winged helix-like DNA-binding domain superfamily/Winged helix DNA-binding domain"/>
    <property type="match status" value="1"/>
</dbReference>
<dbReference type="InterPro" id="IPR009061">
    <property type="entry name" value="DNA-bd_dom_put_sf"/>
</dbReference>
<evidence type="ECO:0000313" key="2">
    <source>
        <dbReference type="EMBL" id="SUC37082.1"/>
    </source>
</evidence>
<dbReference type="RefSeq" id="WP_006814521.1">
    <property type="nucleotide sequence ID" value="NZ_AP018946.1"/>
</dbReference>
<dbReference type="Pfam" id="PF02316">
    <property type="entry name" value="HTH_Tnp_Mu_1"/>
    <property type="match status" value="1"/>
</dbReference>
<name>A0A379G856_9GAMM</name>
<sequence length="121" mass="14168">MKKLWFTAKELAGIDGLPTSPQGINLMARREGWKNRRKRGVQGKAVEYYFESLPTDIQGQLNVYEPSVPYQAQRMDAFQIWTEAYYQLTETERKTIVKYILRYGLSSLLAKIEQESQQEQE</sequence>
<dbReference type="GeneID" id="93422741"/>
<accession>A0A379G856</accession>
<dbReference type="AlphaFoldDB" id="A0A379G856"/>
<gene>
    <name evidence="2" type="ORF">NCTC12026_03533</name>
</gene>
<dbReference type="SUPFAM" id="SSF46955">
    <property type="entry name" value="Putative DNA-binding domain"/>
    <property type="match status" value="1"/>
</dbReference>
<dbReference type="PROSITE" id="PS51702">
    <property type="entry name" value="HTH_MU"/>
    <property type="match status" value="1"/>
</dbReference>
<dbReference type="InterPro" id="IPR036388">
    <property type="entry name" value="WH-like_DNA-bd_sf"/>
</dbReference>
<protein>
    <submittedName>
        <fullName evidence="2">Mu DNA-binding domain</fullName>
    </submittedName>
</protein>
<dbReference type="OrthoDB" id="5676324at2"/>
<keyword evidence="2" id="KW-0238">DNA-binding</keyword>
<evidence type="ECO:0000259" key="1">
    <source>
        <dbReference type="PROSITE" id="PS51702"/>
    </source>
</evidence>
<reference evidence="2 3" key="1">
    <citation type="submission" date="2018-06" db="EMBL/GenBank/DDBJ databases">
        <authorList>
            <consortium name="Pathogen Informatics"/>
            <person name="Doyle S."/>
        </authorList>
    </citation>
    <scope>NUCLEOTIDE SEQUENCE [LARGE SCALE GENOMIC DNA]</scope>
    <source>
        <strain evidence="2 3">NCTC12026</strain>
    </source>
</reference>
<dbReference type="EMBL" id="UGUA01000002">
    <property type="protein sequence ID" value="SUC37082.1"/>
    <property type="molecule type" value="Genomic_DNA"/>
</dbReference>
<dbReference type="GO" id="GO:0003677">
    <property type="term" value="F:DNA binding"/>
    <property type="evidence" value="ECO:0007669"/>
    <property type="project" value="UniProtKB-KW"/>
</dbReference>
<feature type="domain" description="HTH Mu-type" evidence="1">
    <location>
        <begin position="2"/>
        <end position="69"/>
    </location>
</feature>